<dbReference type="NCBIfam" id="NF002320">
    <property type="entry name" value="PRK01259.1"/>
    <property type="match status" value="1"/>
</dbReference>
<sequence length="311" mass="33803">MFGSIKLLTGTSNPKLAQEVSEHLGIPLSDAIVGRFSDGEVRVKINESMRGEDVFVIQSLGYPVNDNIMELLLILDALKRASAGRITAVIPYYAYARQDRKDKPRVPISARLLADLITVAGAQRLIVVDLHSPQIQGFFNIPVDNLYALNVLYEYIKERIDGELVVVSPDAGGVERARLLANKLGCSIAIIYKRRPEPNVAEVLDLIGDVKGKKAIIVDDIIDTAGTVVAATNMLLSKGAKSVYVSATHGIFSGPAIDRLRESPVEEVIVTNTLQVENKGLEKLRVVSIAPLIAEAIKRAHEGESISSLFI</sequence>
<dbReference type="GO" id="GO:0002189">
    <property type="term" value="C:ribose phosphate diphosphokinase complex"/>
    <property type="evidence" value="ECO:0007669"/>
    <property type="project" value="TreeGrafter"/>
</dbReference>
<feature type="binding site" evidence="12">
    <location>
        <position position="195"/>
    </location>
    <ligand>
        <name>D-ribose 5-phosphate</name>
        <dbReference type="ChEBI" id="CHEBI:78346"/>
    </ligand>
</feature>
<evidence type="ECO:0000256" key="10">
    <source>
        <dbReference type="ARBA" id="ARBA00054914"/>
    </source>
</evidence>
<comment type="similarity">
    <text evidence="11 12">Belongs to the ribose-phosphate pyrophosphokinase family. Class I subfamily.</text>
</comment>
<dbReference type="GO" id="GO:0005524">
    <property type="term" value="F:ATP binding"/>
    <property type="evidence" value="ECO:0007669"/>
    <property type="project" value="UniProtKB-KW"/>
</dbReference>
<dbReference type="SUPFAM" id="SSF53271">
    <property type="entry name" value="PRTase-like"/>
    <property type="match status" value="1"/>
</dbReference>
<keyword evidence="5 12" id="KW-0547">Nucleotide-binding</keyword>
<dbReference type="InterPro" id="IPR029057">
    <property type="entry name" value="PRTase-like"/>
</dbReference>
<name>A0A7C2Z6T2_9AQUI</name>
<accession>A0A7C2Z6T2</accession>
<comment type="catalytic activity">
    <reaction evidence="9 12">
        <text>D-ribose 5-phosphate + ATP = 5-phospho-alpha-D-ribose 1-diphosphate + AMP + H(+)</text>
        <dbReference type="Rhea" id="RHEA:15609"/>
        <dbReference type="ChEBI" id="CHEBI:15378"/>
        <dbReference type="ChEBI" id="CHEBI:30616"/>
        <dbReference type="ChEBI" id="CHEBI:58017"/>
        <dbReference type="ChEBI" id="CHEBI:78346"/>
        <dbReference type="ChEBI" id="CHEBI:456215"/>
        <dbReference type="EC" id="2.7.6.1"/>
    </reaction>
</comment>
<reference evidence="14" key="1">
    <citation type="journal article" date="2020" name="mSystems">
        <title>Genome- and Community-Level Interaction Insights into Carbon Utilization and Element Cycling Functions of Hydrothermarchaeota in Hydrothermal Sediment.</title>
        <authorList>
            <person name="Zhou Z."/>
            <person name="Liu Y."/>
            <person name="Xu W."/>
            <person name="Pan J."/>
            <person name="Luo Z.H."/>
            <person name="Li M."/>
        </authorList>
    </citation>
    <scope>NUCLEOTIDE SEQUENCE [LARGE SCALE GENOMIC DNA]</scope>
    <source>
        <strain evidence="14">SpSt-132</strain>
    </source>
</reference>
<evidence type="ECO:0000313" key="14">
    <source>
        <dbReference type="EMBL" id="HEW46564.1"/>
    </source>
</evidence>
<feature type="binding site" evidence="12">
    <location>
        <position position="170"/>
    </location>
    <ligand>
        <name>Mg(2+)</name>
        <dbReference type="ChEBI" id="CHEBI:18420"/>
    </ligand>
</feature>
<evidence type="ECO:0000256" key="5">
    <source>
        <dbReference type="ARBA" id="ARBA00022741"/>
    </source>
</evidence>
<dbReference type="GO" id="GO:0000287">
    <property type="term" value="F:magnesium ion binding"/>
    <property type="evidence" value="ECO:0007669"/>
    <property type="project" value="UniProtKB-UniRule"/>
</dbReference>
<evidence type="ECO:0000259" key="13">
    <source>
        <dbReference type="Pfam" id="PF13793"/>
    </source>
</evidence>
<evidence type="ECO:0000256" key="9">
    <source>
        <dbReference type="ARBA" id="ARBA00049535"/>
    </source>
</evidence>
<dbReference type="SMART" id="SM01400">
    <property type="entry name" value="Pribosyltran_N"/>
    <property type="match status" value="1"/>
</dbReference>
<feature type="binding site" evidence="12">
    <location>
        <begin position="97"/>
        <end position="98"/>
    </location>
    <ligand>
        <name>ATP</name>
        <dbReference type="ChEBI" id="CHEBI:30616"/>
    </ligand>
</feature>
<feature type="binding site" evidence="12">
    <location>
        <position position="219"/>
    </location>
    <ligand>
        <name>D-ribose 5-phosphate</name>
        <dbReference type="ChEBI" id="CHEBI:78346"/>
    </ligand>
</feature>
<evidence type="ECO:0000256" key="8">
    <source>
        <dbReference type="ARBA" id="ARBA00022842"/>
    </source>
</evidence>
<feature type="binding site" evidence="12">
    <location>
        <position position="131"/>
    </location>
    <ligand>
        <name>Mg(2+)</name>
        <dbReference type="ChEBI" id="CHEBI:18420"/>
    </ligand>
</feature>
<keyword evidence="6 12" id="KW-0418">Kinase</keyword>
<dbReference type="AlphaFoldDB" id="A0A7C2Z6T2"/>
<dbReference type="Pfam" id="PF14572">
    <property type="entry name" value="Pribosyl_synth"/>
    <property type="match status" value="1"/>
</dbReference>
<comment type="function">
    <text evidence="10 12">Involved in the biosynthesis of the central metabolite phospho-alpha-D-ribosyl-1-pyrophosphate (PRPP) via the transfer of pyrophosphoryl group from ATP to 1-hydroxyl of ribose-5-phosphate (Rib-5-P).</text>
</comment>
<feature type="domain" description="Ribose-phosphate pyrophosphokinase N-terminal" evidence="13">
    <location>
        <begin position="5"/>
        <end position="121"/>
    </location>
</feature>
<dbReference type="InterPro" id="IPR037515">
    <property type="entry name" value="Rib-P_diPkinase_bac"/>
</dbReference>
<evidence type="ECO:0000256" key="6">
    <source>
        <dbReference type="ARBA" id="ARBA00022777"/>
    </source>
</evidence>
<keyword evidence="7 12" id="KW-0067">ATP-binding</keyword>
<evidence type="ECO:0000256" key="1">
    <source>
        <dbReference type="ARBA" id="ARBA00004996"/>
    </source>
</evidence>
<dbReference type="InterPro" id="IPR005946">
    <property type="entry name" value="Rib-P_diPkinase"/>
</dbReference>
<dbReference type="GO" id="GO:0009156">
    <property type="term" value="P:ribonucleoside monophosphate biosynthetic process"/>
    <property type="evidence" value="ECO:0007669"/>
    <property type="project" value="InterPro"/>
</dbReference>
<comment type="cofactor">
    <cofactor evidence="12">
        <name>Mg(2+)</name>
        <dbReference type="ChEBI" id="CHEBI:18420"/>
    </cofactor>
    <text evidence="12">Binds 2 Mg(2+) ions per subunit.</text>
</comment>
<evidence type="ECO:0000256" key="12">
    <source>
        <dbReference type="HAMAP-Rule" id="MF_00583"/>
    </source>
</evidence>
<comment type="caution">
    <text evidence="14">The sequence shown here is derived from an EMBL/GenBank/DDBJ whole genome shotgun (WGS) entry which is preliminary data.</text>
</comment>
<evidence type="ECO:0000256" key="7">
    <source>
        <dbReference type="ARBA" id="ARBA00022840"/>
    </source>
</evidence>
<keyword evidence="4 12" id="KW-0545">Nucleotide biosynthesis</keyword>
<keyword evidence="3 12" id="KW-0479">Metal-binding</keyword>
<keyword evidence="2 12" id="KW-0808">Transferase</keyword>
<dbReference type="HAMAP" id="MF_00583_B">
    <property type="entry name" value="RibP_PPkinase_B"/>
    <property type="match status" value="1"/>
</dbReference>
<gene>
    <name evidence="12" type="primary">prs</name>
    <name evidence="14" type="ORF">ENO47_07880</name>
</gene>
<comment type="subcellular location">
    <subcellularLocation>
        <location evidence="12">Cytoplasm</location>
    </subcellularLocation>
</comment>
<proteinExistence type="inferred from homology"/>
<dbReference type="PROSITE" id="PS00114">
    <property type="entry name" value="PRPP_SYNTHASE"/>
    <property type="match status" value="1"/>
</dbReference>
<evidence type="ECO:0000256" key="2">
    <source>
        <dbReference type="ARBA" id="ARBA00022679"/>
    </source>
</evidence>
<dbReference type="GO" id="GO:0005737">
    <property type="term" value="C:cytoplasm"/>
    <property type="evidence" value="ECO:0007669"/>
    <property type="project" value="UniProtKB-SubCell"/>
</dbReference>
<dbReference type="PANTHER" id="PTHR10210">
    <property type="entry name" value="RIBOSE-PHOSPHATE DIPHOSPHOKINASE FAMILY MEMBER"/>
    <property type="match status" value="1"/>
</dbReference>
<dbReference type="FunFam" id="3.40.50.2020:FF:000001">
    <property type="entry name" value="Ribose-phosphate pyrophosphokinase"/>
    <property type="match status" value="1"/>
</dbReference>
<evidence type="ECO:0000256" key="4">
    <source>
        <dbReference type="ARBA" id="ARBA00022727"/>
    </source>
</evidence>
<dbReference type="EMBL" id="DSFP01000067">
    <property type="protein sequence ID" value="HEW46564.1"/>
    <property type="molecule type" value="Genomic_DNA"/>
</dbReference>
<dbReference type="CDD" id="cd06223">
    <property type="entry name" value="PRTases_typeI"/>
    <property type="match status" value="1"/>
</dbReference>
<dbReference type="Gene3D" id="3.40.50.2020">
    <property type="match status" value="2"/>
</dbReference>
<dbReference type="GO" id="GO:0016301">
    <property type="term" value="F:kinase activity"/>
    <property type="evidence" value="ECO:0007669"/>
    <property type="project" value="UniProtKB-KW"/>
</dbReference>
<comment type="subunit">
    <text evidence="12">Homohexamer.</text>
</comment>
<dbReference type="InterPro" id="IPR000842">
    <property type="entry name" value="PRib_PP_synth_CS"/>
</dbReference>
<evidence type="ECO:0000256" key="11">
    <source>
        <dbReference type="ARBA" id="ARBA00061444"/>
    </source>
</evidence>
<dbReference type="EC" id="2.7.6.1" evidence="12"/>
<dbReference type="GO" id="GO:0004749">
    <property type="term" value="F:ribose phosphate diphosphokinase activity"/>
    <property type="evidence" value="ECO:0007669"/>
    <property type="project" value="UniProtKB-UniRule"/>
</dbReference>
<keyword evidence="12" id="KW-0963">Cytoplasm</keyword>
<dbReference type="Pfam" id="PF13793">
    <property type="entry name" value="Pribosyltran_N"/>
    <property type="match status" value="1"/>
</dbReference>
<organism evidence="14">
    <name type="scientific">Hydrogenobacter sp</name>
    <dbReference type="NCBI Taxonomy" id="2152829"/>
    <lineage>
        <taxon>Bacteria</taxon>
        <taxon>Pseudomonadati</taxon>
        <taxon>Aquificota</taxon>
        <taxon>Aquificia</taxon>
        <taxon>Aquificales</taxon>
        <taxon>Aquificaceae</taxon>
        <taxon>Hydrogenobacter</taxon>
    </lineage>
</organism>
<comment type="pathway">
    <text evidence="1 12">Metabolic intermediate biosynthesis; 5-phospho-alpha-D-ribose 1-diphosphate biosynthesis; 5-phospho-alpha-D-ribose 1-diphosphate from D-ribose 5-phosphate (route I): step 1/1.</text>
</comment>
<protein>
    <recommendedName>
        <fullName evidence="12">Ribose-phosphate pyrophosphokinase</fullName>
        <shortName evidence="12">RPPK</shortName>
        <ecNumber evidence="12">2.7.6.1</ecNumber>
    </recommendedName>
    <alternativeName>
        <fullName evidence="12">5-phospho-D-ribosyl alpha-1-diphosphate synthase</fullName>
    </alternativeName>
    <alternativeName>
        <fullName evidence="12">Phosphoribosyl diphosphate synthase</fullName>
    </alternativeName>
    <alternativeName>
        <fullName evidence="12">Phosphoribosyl pyrophosphate synthase</fullName>
        <shortName evidence="12">P-Rib-PP synthase</shortName>
        <shortName evidence="12">PRPP synthase</shortName>
        <shortName evidence="12">PRPPase</shortName>
    </alternativeName>
</protein>
<dbReference type="UniPathway" id="UPA00087">
    <property type="reaction ID" value="UER00172"/>
</dbReference>
<dbReference type="GO" id="GO:0006164">
    <property type="term" value="P:purine nucleotide biosynthetic process"/>
    <property type="evidence" value="ECO:0007669"/>
    <property type="project" value="TreeGrafter"/>
</dbReference>
<dbReference type="InterPro" id="IPR029099">
    <property type="entry name" value="Pribosyltran_N"/>
</dbReference>
<keyword evidence="8 12" id="KW-0460">Magnesium</keyword>
<dbReference type="GO" id="GO:0006015">
    <property type="term" value="P:5-phosphoribose 1-diphosphate biosynthetic process"/>
    <property type="evidence" value="ECO:0007669"/>
    <property type="project" value="UniProtKB-UniRule"/>
</dbReference>
<dbReference type="InterPro" id="IPR000836">
    <property type="entry name" value="PRTase_dom"/>
</dbReference>
<feature type="binding site" evidence="12">
    <location>
        <begin position="223"/>
        <end position="227"/>
    </location>
    <ligand>
        <name>D-ribose 5-phosphate</name>
        <dbReference type="ChEBI" id="CHEBI:78346"/>
    </ligand>
</feature>
<evidence type="ECO:0000256" key="3">
    <source>
        <dbReference type="ARBA" id="ARBA00022723"/>
    </source>
</evidence>
<dbReference type="PANTHER" id="PTHR10210:SF41">
    <property type="entry name" value="RIBOSE-PHOSPHATE PYROPHOSPHOKINASE 1, CHLOROPLASTIC"/>
    <property type="match status" value="1"/>
</dbReference>
<dbReference type="NCBIfam" id="TIGR01251">
    <property type="entry name" value="ribP_PPkin"/>
    <property type="match status" value="1"/>
</dbReference>
<feature type="active site" evidence="12">
    <location>
        <position position="193"/>
    </location>
</feature>
<feature type="binding site" evidence="12">
    <location>
        <begin position="38"/>
        <end position="40"/>
    </location>
    <ligand>
        <name>ATP</name>
        <dbReference type="ChEBI" id="CHEBI:30616"/>
    </ligand>
</feature>